<evidence type="ECO:0000256" key="6">
    <source>
        <dbReference type="ARBA" id="ARBA00022801"/>
    </source>
</evidence>
<comment type="subunit">
    <text evidence="3">Homodimer.</text>
</comment>
<dbReference type="Gene3D" id="1.10.3330.10">
    <property type="entry name" value="Oxo-4-hydroxy-4-carboxy-5-ureidoimidazoline decarboxylase"/>
    <property type="match status" value="1"/>
</dbReference>
<evidence type="ECO:0000256" key="5">
    <source>
        <dbReference type="ARBA" id="ARBA00022723"/>
    </source>
</evidence>
<dbReference type="InterPro" id="IPR002933">
    <property type="entry name" value="Peptidase_M20"/>
</dbReference>
<dbReference type="Pfam" id="PF07687">
    <property type="entry name" value="M20_dimer"/>
    <property type="match status" value="1"/>
</dbReference>
<comment type="cofactor">
    <cofactor evidence="1">
        <name>Mn(2+)</name>
        <dbReference type="ChEBI" id="CHEBI:29035"/>
    </cofactor>
</comment>
<dbReference type="Pfam" id="PF01546">
    <property type="entry name" value="Peptidase_M20"/>
    <property type="match status" value="1"/>
</dbReference>
<evidence type="ECO:0000259" key="8">
    <source>
        <dbReference type="Pfam" id="PF07687"/>
    </source>
</evidence>
<evidence type="ECO:0000313" key="10">
    <source>
        <dbReference type="EMBL" id="MDP9972586.1"/>
    </source>
</evidence>
<comment type="caution">
    <text evidence="10">The sequence shown here is derived from an EMBL/GenBank/DDBJ whole genome shotgun (WGS) entry which is preliminary data.</text>
</comment>
<dbReference type="InterPro" id="IPR010158">
    <property type="entry name" value="Amidase_Cbmase"/>
</dbReference>
<evidence type="ECO:0000256" key="2">
    <source>
        <dbReference type="ARBA" id="ARBA00006153"/>
    </source>
</evidence>
<gene>
    <name evidence="10" type="ORF">J2W39_003828</name>
</gene>
<dbReference type="GO" id="GO:0016813">
    <property type="term" value="F:hydrolase activity, acting on carbon-nitrogen (but not peptide) bonds, in linear amidines"/>
    <property type="evidence" value="ECO:0007669"/>
    <property type="project" value="InterPro"/>
</dbReference>
<evidence type="ECO:0000256" key="4">
    <source>
        <dbReference type="ARBA" id="ARBA00022631"/>
    </source>
</evidence>
<protein>
    <submittedName>
        <fullName evidence="10">N-carbamoyl-L-amino-acid hydrolase</fullName>
        <ecNumber evidence="10">3.5.1.87</ecNumber>
    </submittedName>
</protein>
<dbReference type="SUPFAM" id="SSF158694">
    <property type="entry name" value="UraD-Like"/>
    <property type="match status" value="1"/>
</dbReference>
<evidence type="ECO:0000259" key="9">
    <source>
        <dbReference type="Pfam" id="PF09349"/>
    </source>
</evidence>
<dbReference type="GO" id="GO:0006144">
    <property type="term" value="P:purine nucleobase metabolic process"/>
    <property type="evidence" value="ECO:0007669"/>
    <property type="project" value="UniProtKB-KW"/>
</dbReference>
<dbReference type="GO" id="GO:0000255">
    <property type="term" value="P:allantoin metabolic process"/>
    <property type="evidence" value="ECO:0007669"/>
    <property type="project" value="InterPro"/>
</dbReference>
<evidence type="ECO:0000256" key="3">
    <source>
        <dbReference type="ARBA" id="ARBA00011738"/>
    </source>
</evidence>
<evidence type="ECO:0000256" key="7">
    <source>
        <dbReference type="ARBA" id="ARBA00023211"/>
    </source>
</evidence>
<dbReference type="GO" id="GO:0050538">
    <property type="term" value="F:N-carbamoyl-L-amino-acid hydrolase activity"/>
    <property type="evidence" value="ECO:0007669"/>
    <property type="project" value="UniProtKB-EC"/>
</dbReference>
<dbReference type="GO" id="GO:0046872">
    <property type="term" value="F:metal ion binding"/>
    <property type="evidence" value="ECO:0007669"/>
    <property type="project" value="UniProtKB-KW"/>
</dbReference>
<keyword evidence="4" id="KW-0659">Purine metabolism</keyword>
<dbReference type="EC" id="3.5.1.87" evidence="10"/>
<reference evidence="10" key="1">
    <citation type="submission" date="2023-07" db="EMBL/GenBank/DDBJ databases">
        <title>Sorghum-associated microbial communities from plants grown in Nebraska, USA.</title>
        <authorList>
            <person name="Schachtman D."/>
        </authorList>
    </citation>
    <scope>NUCLEOTIDE SEQUENCE</scope>
    <source>
        <strain evidence="10">DS3315</strain>
    </source>
</reference>
<evidence type="ECO:0000256" key="1">
    <source>
        <dbReference type="ARBA" id="ARBA00001936"/>
    </source>
</evidence>
<dbReference type="Pfam" id="PF09349">
    <property type="entry name" value="OHCU_decarbox"/>
    <property type="match status" value="1"/>
</dbReference>
<dbReference type="CDD" id="cd03884">
    <property type="entry name" value="M20_bAS"/>
    <property type="match status" value="1"/>
</dbReference>
<dbReference type="Gene3D" id="3.30.70.360">
    <property type="match status" value="1"/>
</dbReference>
<name>A0AAW8EHF9_VARPD</name>
<feature type="domain" description="Oxo-4-hydroxy-4-carboxy-5-ureidoimidazoline decarboxylase" evidence="9">
    <location>
        <begin position="9"/>
        <end position="170"/>
    </location>
</feature>
<dbReference type="NCBIfam" id="TIGR01879">
    <property type="entry name" value="hydantase"/>
    <property type="match status" value="1"/>
</dbReference>
<feature type="domain" description="Peptidase M20 dimerisation" evidence="8">
    <location>
        <begin position="398"/>
        <end position="488"/>
    </location>
</feature>
<dbReference type="EMBL" id="JAUSRV010000009">
    <property type="protein sequence ID" value="MDP9972586.1"/>
    <property type="molecule type" value="Genomic_DNA"/>
</dbReference>
<accession>A0AAW8EHF9</accession>
<dbReference type="AlphaFoldDB" id="A0AAW8EHF9"/>
<dbReference type="NCBIfam" id="TIGR03164">
    <property type="entry name" value="UHCUDC"/>
    <property type="match status" value="1"/>
</dbReference>
<dbReference type="SUPFAM" id="SSF53187">
    <property type="entry name" value="Zn-dependent exopeptidases"/>
    <property type="match status" value="1"/>
</dbReference>
<sequence length="592" mass="64460">MSLTLDQLNAAAPGDAVALLDGTYEHSPWIAERALAARPFRSLAHLKHALVQAVAAASTEEKLGLIRAHPELAGKAMVSKTLTAESTHEQGKAGLTDCTPEEFAKIQQLNADYNAKFGFPFILAVRGPRGTGLSKREIIDTFERRLHHHPDFELGEALRNIHRIAEIRLDDKFGADVSLGNDVWDWHEALSAHTDPGYAEKGQLTVTYLTDAHRACAAQISGLMRDCGFDSVHIDAVGNVVGRYEGSTPNAKALLTGSHYDTVRNGGKYDGRLGIFVAVACVRELKRQGRRLPFAFEVVGFAEEEGQRYKATFLGSGALIGHFDQRWLDQKDADGITMREAMRHAGLKEEDIPKIQRDPARYLGFVEVHIEQGPVLTELDIPLGIVTSINGGVRYVGEMIGMASHAGTTPMGRRRDAAAAVAELILFAEQRAAKDGDSVATVGMLEVPSGSINVVPGRCKFSLDIRAPNDPQRDAVVRDVLAALQEIADRRGVRFVIEEAMRAAAAPSAPAWQQRWEKAVESLGVPLFRMPSGAGHDAMKLHEVMPQAMLFVRGINSGISHNPLESSTNDDIQLAVEAFQHLLDNLAAEQAH</sequence>
<keyword evidence="7" id="KW-0464">Manganese</keyword>
<dbReference type="InterPro" id="IPR011650">
    <property type="entry name" value="Peptidase_M20_dimer"/>
</dbReference>
<dbReference type="RefSeq" id="WP_307595161.1">
    <property type="nucleotide sequence ID" value="NZ_CAXUQE020000001.1"/>
</dbReference>
<organism evidence="10 11">
    <name type="scientific">Variovorax paradoxus</name>
    <dbReference type="NCBI Taxonomy" id="34073"/>
    <lineage>
        <taxon>Bacteria</taxon>
        <taxon>Pseudomonadati</taxon>
        <taxon>Pseudomonadota</taxon>
        <taxon>Betaproteobacteria</taxon>
        <taxon>Burkholderiales</taxon>
        <taxon>Comamonadaceae</taxon>
        <taxon>Variovorax</taxon>
    </lineage>
</organism>
<dbReference type="InterPro" id="IPR018020">
    <property type="entry name" value="OHCU_decarboxylase"/>
</dbReference>
<comment type="similarity">
    <text evidence="2">Belongs to the peptidase M20 family.</text>
</comment>
<dbReference type="InterPro" id="IPR017580">
    <property type="entry name" value="OHCU_decarboxylase-1"/>
</dbReference>
<dbReference type="InterPro" id="IPR036778">
    <property type="entry name" value="OHCU_decarboxylase_sf"/>
</dbReference>
<proteinExistence type="inferred from homology"/>
<evidence type="ECO:0000313" key="11">
    <source>
        <dbReference type="Proteomes" id="UP001224845"/>
    </source>
</evidence>
<dbReference type="Gene3D" id="3.40.630.10">
    <property type="entry name" value="Zn peptidases"/>
    <property type="match status" value="1"/>
</dbReference>
<dbReference type="SUPFAM" id="SSF55031">
    <property type="entry name" value="Bacterial exopeptidase dimerisation domain"/>
    <property type="match status" value="1"/>
</dbReference>
<dbReference type="InterPro" id="IPR036264">
    <property type="entry name" value="Bact_exopeptidase_dim_dom"/>
</dbReference>
<dbReference type="Proteomes" id="UP001224845">
    <property type="component" value="Unassembled WGS sequence"/>
</dbReference>
<keyword evidence="5" id="KW-0479">Metal-binding</keyword>
<keyword evidence="6 10" id="KW-0378">Hydrolase</keyword>
<dbReference type="PANTHER" id="PTHR32494">
    <property type="entry name" value="ALLANTOATE DEIMINASE-RELATED"/>
    <property type="match status" value="1"/>
</dbReference>
<dbReference type="PANTHER" id="PTHR32494:SF19">
    <property type="entry name" value="ALLANTOATE DEIMINASE-RELATED"/>
    <property type="match status" value="1"/>
</dbReference>